<keyword evidence="2" id="KW-1185">Reference proteome</keyword>
<dbReference type="GeneID" id="16994696"/>
<sequence>MSSSAGPAGSDEAVDGAFPSVSFLALCESVAEFGYVALRDLVEFLTERRPNETDAAANNVLVIETSQRERHRLLRLLTLCRWLHHNFATMRTAQRCVITAEWLANRYERAGADVLWSLYQQTRSEPLFASALDIHAAATVSTTSSYDRLPLVLHRLRTGNVQALAAPAIQVLGYRTYLLLRTASATMHVRLRFHRDFERNNRQALVRISDQSMPGWEALVGLRPQRMTVALPTWSANAPQSTDWDWFIWKLTLDQGTAYAALAARILEERYQLLCRKQQLSDMLSKTRYFIGCLVSCISVELYEPLRIASLAKSVEVLSNTNSRQKASPLGGTATSSTSATIRVQRLDASPGRFRILYWPSAVKPPNADAFVMAENRWWYGITLQCTHLTVPPTPEWLWDPSLRLQVPLYGYVRVEHQPPLPVHKCIPHEVCSEGDGVALVAAARRARSTALLQALVSERSIFGVVHHLHPTVVRLVPRGDSGIALRLQVHEPDGLVALSIDGGSVLEQIRNLRSFMEPAMPAWLRPETWPVWLPIPEQRRRVHSRLEALYHAALHDQVWVVAQLHKQVPFLVYLLPEATRSQLALKLTSGSYFVPVHRVLAALLEHDTAETVRAKSIRIMAYVVDTLRRLEFLTTTLLEQGVLANTVAIDSTTWSGALALVRGHVDRLSVPVSLKSLDVLEIQASWLHLEVASLKRSPWSLEVDIAPDLFDCCLDTSAVDGEYLDVRMIVTESPVSSPGAGSSAQVPAQAQRSAAVADPERRRHLILQYPQATAAYVQRSRWDLTRAAKMAMLLRDSSLQRMPIRRTGSFSRLERLCPARFLVRLGTEVQLVITYRCDTQPHGYMVAFRHSRSAPEFAIRIVEQVLNAQPCYTVLYGLLERTLPLALAAAAAFHGLAARYRFLSALRLRVAFVAGNASSRPASTAHYVLELDAKEGNGLVRITDVGAQAARSSGAAPVAPLPHWRHVSDTWTQRTGTSSDDSSFRVPLGELEQVLRMLLPTSTLV</sequence>
<organism evidence="1 2">
    <name type="scientific">Cyanidioschyzon merolae (strain NIES-3377 / 10D)</name>
    <name type="common">Unicellular red alga</name>
    <dbReference type="NCBI Taxonomy" id="280699"/>
    <lineage>
        <taxon>Eukaryota</taxon>
        <taxon>Rhodophyta</taxon>
        <taxon>Bangiophyceae</taxon>
        <taxon>Cyanidiales</taxon>
        <taxon>Cyanidiaceae</taxon>
        <taxon>Cyanidioschyzon</taxon>
    </lineage>
</organism>
<evidence type="ECO:0000313" key="2">
    <source>
        <dbReference type="Proteomes" id="UP000007014"/>
    </source>
</evidence>
<gene>
    <name evidence="1" type="ORF">CYME_CML270C</name>
</gene>
<protein>
    <recommendedName>
        <fullName evidence="3">Mediator of RNA polymerase II transcription subunit 14</fullName>
    </recommendedName>
</protein>
<name>M1V8R5_CYAM1</name>
<reference evidence="1 2" key="2">
    <citation type="journal article" date="2007" name="BMC Biol.">
        <title>A 100%-complete sequence reveals unusually simple genomic features in the hot-spring red alga Cyanidioschyzon merolae.</title>
        <authorList>
            <person name="Nozaki H."/>
            <person name="Takano H."/>
            <person name="Misumi O."/>
            <person name="Terasawa K."/>
            <person name="Matsuzaki M."/>
            <person name="Maruyama S."/>
            <person name="Nishida K."/>
            <person name="Yagisawa F."/>
            <person name="Yoshida Y."/>
            <person name="Fujiwara T."/>
            <person name="Takio S."/>
            <person name="Tamura K."/>
            <person name="Chung S.J."/>
            <person name="Nakamura S."/>
            <person name="Kuroiwa H."/>
            <person name="Tanaka K."/>
            <person name="Sato N."/>
            <person name="Kuroiwa T."/>
        </authorList>
    </citation>
    <scope>NUCLEOTIDE SEQUENCE [LARGE SCALE GENOMIC DNA]</scope>
    <source>
        <strain evidence="1 2">10D</strain>
    </source>
</reference>
<dbReference type="EMBL" id="AP006494">
    <property type="protein sequence ID" value="BAM80854.1"/>
    <property type="molecule type" value="Genomic_DNA"/>
</dbReference>
<dbReference type="AlphaFoldDB" id="M1V8R5"/>
<reference evidence="1 2" key="1">
    <citation type="journal article" date="2004" name="Nature">
        <title>Genome sequence of the ultrasmall unicellular red alga Cyanidioschyzon merolae 10D.</title>
        <authorList>
            <person name="Matsuzaki M."/>
            <person name="Misumi O."/>
            <person name="Shin-i T."/>
            <person name="Maruyama S."/>
            <person name="Takahara M."/>
            <person name="Miyagishima S."/>
            <person name="Mori T."/>
            <person name="Nishida K."/>
            <person name="Yagisawa F."/>
            <person name="Nishida K."/>
            <person name="Yoshida Y."/>
            <person name="Nishimura Y."/>
            <person name="Nakao S."/>
            <person name="Kobayashi T."/>
            <person name="Momoyama Y."/>
            <person name="Higashiyama T."/>
            <person name="Minoda A."/>
            <person name="Sano M."/>
            <person name="Nomoto H."/>
            <person name="Oishi K."/>
            <person name="Hayashi H."/>
            <person name="Ohta F."/>
            <person name="Nishizaka S."/>
            <person name="Haga S."/>
            <person name="Miura S."/>
            <person name="Morishita T."/>
            <person name="Kabeya Y."/>
            <person name="Terasawa K."/>
            <person name="Suzuki Y."/>
            <person name="Ishii Y."/>
            <person name="Asakawa S."/>
            <person name="Takano H."/>
            <person name="Ohta N."/>
            <person name="Kuroiwa H."/>
            <person name="Tanaka K."/>
            <person name="Shimizu N."/>
            <person name="Sugano S."/>
            <person name="Sato N."/>
            <person name="Nozaki H."/>
            <person name="Ogasawara N."/>
            <person name="Kohara Y."/>
            <person name="Kuroiwa T."/>
        </authorList>
    </citation>
    <scope>NUCLEOTIDE SEQUENCE [LARGE SCALE GENOMIC DNA]</scope>
    <source>
        <strain evidence="1 2">10D</strain>
    </source>
</reference>
<evidence type="ECO:0008006" key="3">
    <source>
        <dbReference type="Google" id="ProtNLM"/>
    </source>
</evidence>
<dbReference type="RefSeq" id="XP_005536890.1">
    <property type="nucleotide sequence ID" value="XM_005536833.1"/>
</dbReference>
<dbReference type="OrthoDB" id="10484452at2759"/>
<dbReference type="KEGG" id="cme:CYME_CML270C"/>
<evidence type="ECO:0000313" key="1">
    <source>
        <dbReference type="EMBL" id="BAM80854.1"/>
    </source>
</evidence>
<proteinExistence type="predicted"/>
<dbReference type="HOGENOM" id="CLU_298672_0_0_1"/>
<dbReference type="Gramene" id="CML270CT">
    <property type="protein sequence ID" value="CML270CT"/>
    <property type="gene ID" value="CML270C"/>
</dbReference>
<dbReference type="Proteomes" id="UP000007014">
    <property type="component" value="Chromosome 12"/>
</dbReference>
<accession>M1V8R5</accession>